<dbReference type="Proteomes" id="UP000315750">
    <property type="component" value="Chromosome"/>
</dbReference>
<sequence length="495" mass="53336" precursor="true">MRKVVSCGVVLVAACCSSSQAADPYNPVPVFGPPLTGPGVIPAIEVYGKEFSHDLDYSAMGGADPQQVINWDGHGGTMDGIDYSNTRPNWELDQQVDAIANQRDALFRQLIRDDAHLVYSHDDEVTVYPGGPMTPYKPIVLAPTDPVVLASGQKIGGPAELSVELSGVHTGANIHDYWVPAPGIDRSVELRDVDGVELWGPEPTKEGQEEGVFVGDADKYSLELDFESGASIWNASGTPYLSHSMIVSAVESLLGPIPGHALLPHQNQESRNAIDIDALMVYDTAGDVNIFNDEPVPPSSDEARDQIGRFIGDQEPRDTVIFSIRQIVDELSPDGYYATGSELFVLDSLSGVHFLEHGGHVWDKGYSMSELRMMSDDQEEGFGVIDLNALEAIGEAQEIPVGPCPGDFNGDGLVDLGDYTIWRDNLGSTDESKISSNGYLNGVIDSADYDLWKNNFGHVCMSPLMASSPTSVPEPSTLWMVAAAAGLGLLYHRNA</sequence>
<organism evidence="2 3">
    <name type="scientific">Aeoliella mucimassa</name>
    <dbReference type="NCBI Taxonomy" id="2527972"/>
    <lineage>
        <taxon>Bacteria</taxon>
        <taxon>Pseudomonadati</taxon>
        <taxon>Planctomycetota</taxon>
        <taxon>Planctomycetia</taxon>
        <taxon>Pirellulales</taxon>
        <taxon>Lacipirellulaceae</taxon>
        <taxon>Aeoliella</taxon>
    </lineage>
</organism>
<gene>
    <name evidence="2" type="ORF">Pan181_32540</name>
</gene>
<accession>A0A518AQN7</accession>
<evidence type="ECO:0000313" key="2">
    <source>
        <dbReference type="EMBL" id="QDU57040.1"/>
    </source>
</evidence>
<evidence type="ECO:0008006" key="4">
    <source>
        <dbReference type="Google" id="ProtNLM"/>
    </source>
</evidence>
<dbReference type="AlphaFoldDB" id="A0A518AQN7"/>
<dbReference type="Gene3D" id="1.10.1330.10">
    <property type="entry name" value="Dockerin domain"/>
    <property type="match status" value="1"/>
</dbReference>
<keyword evidence="3" id="KW-1185">Reference proteome</keyword>
<dbReference type="GO" id="GO:0000272">
    <property type="term" value="P:polysaccharide catabolic process"/>
    <property type="evidence" value="ECO:0007669"/>
    <property type="project" value="InterPro"/>
</dbReference>
<feature type="chain" id="PRO_5022138335" description="PEP-CTERM protein-sorting domain-containing protein" evidence="1">
    <location>
        <begin position="22"/>
        <end position="495"/>
    </location>
</feature>
<dbReference type="InterPro" id="IPR018247">
    <property type="entry name" value="EF_Hand_1_Ca_BS"/>
</dbReference>
<dbReference type="KEGG" id="amuc:Pan181_32540"/>
<dbReference type="InterPro" id="IPR036439">
    <property type="entry name" value="Dockerin_dom_sf"/>
</dbReference>
<dbReference type="OrthoDB" id="273069at2"/>
<proteinExistence type="predicted"/>
<dbReference type="RefSeq" id="WP_145247924.1">
    <property type="nucleotide sequence ID" value="NZ_CP036278.1"/>
</dbReference>
<keyword evidence="1" id="KW-0732">Signal</keyword>
<name>A0A518AQN7_9BACT</name>
<reference evidence="2 3" key="1">
    <citation type="submission" date="2019-02" db="EMBL/GenBank/DDBJ databases">
        <title>Deep-cultivation of Planctomycetes and their phenomic and genomic characterization uncovers novel biology.</title>
        <authorList>
            <person name="Wiegand S."/>
            <person name="Jogler M."/>
            <person name="Boedeker C."/>
            <person name="Pinto D."/>
            <person name="Vollmers J."/>
            <person name="Rivas-Marin E."/>
            <person name="Kohn T."/>
            <person name="Peeters S.H."/>
            <person name="Heuer A."/>
            <person name="Rast P."/>
            <person name="Oberbeckmann S."/>
            <person name="Bunk B."/>
            <person name="Jeske O."/>
            <person name="Meyerdierks A."/>
            <person name="Storesund J.E."/>
            <person name="Kallscheuer N."/>
            <person name="Luecker S."/>
            <person name="Lage O.M."/>
            <person name="Pohl T."/>
            <person name="Merkel B.J."/>
            <person name="Hornburger P."/>
            <person name="Mueller R.-W."/>
            <person name="Bruemmer F."/>
            <person name="Labrenz M."/>
            <person name="Spormann A.M."/>
            <person name="Op den Camp H."/>
            <person name="Overmann J."/>
            <person name="Amann R."/>
            <person name="Jetten M.S.M."/>
            <person name="Mascher T."/>
            <person name="Medema M.H."/>
            <person name="Devos D.P."/>
            <person name="Kaster A.-K."/>
            <person name="Ovreas L."/>
            <person name="Rohde M."/>
            <person name="Galperin M.Y."/>
            <person name="Jogler C."/>
        </authorList>
    </citation>
    <scope>NUCLEOTIDE SEQUENCE [LARGE SCALE GENOMIC DNA]</scope>
    <source>
        <strain evidence="2 3">Pan181</strain>
    </source>
</reference>
<dbReference type="PROSITE" id="PS51257">
    <property type="entry name" value="PROKAR_LIPOPROTEIN"/>
    <property type="match status" value="1"/>
</dbReference>
<dbReference type="PROSITE" id="PS00018">
    <property type="entry name" value="EF_HAND_1"/>
    <property type="match status" value="1"/>
</dbReference>
<evidence type="ECO:0000313" key="3">
    <source>
        <dbReference type="Proteomes" id="UP000315750"/>
    </source>
</evidence>
<dbReference type="EMBL" id="CP036278">
    <property type="protein sequence ID" value="QDU57040.1"/>
    <property type="molecule type" value="Genomic_DNA"/>
</dbReference>
<protein>
    <recommendedName>
        <fullName evidence="4">PEP-CTERM protein-sorting domain-containing protein</fullName>
    </recommendedName>
</protein>
<feature type="signal peptide" evidence="1">
    <location>
        <begin position="1"/>
        <end position="21"/>
    </location>
</feature>
<evidence type="ECO:0000256" key="1">
    <source>
        <dbReference type="SAM" id="SignalP"/>
    </source>
</evidence>